<proteinExistence type="predicted"/>
<evidence type="ECO:0000313" key="3">
    <source>
        <dbReference type="EnsemblMetazoa" id="ASIC018885-PA"/>
    </source>
</evidence>
<sequence>MDSDRELEEDLAQRTRKLQQMEENVADAVTMRDLFTIYLVAAGSLLASKLLKWLILPCHDRR</sequence>
<gene>
    <name evidence="2" type="ORF">ZHAS_00018885</name>
</gene>
<dbReference type="EMBL" id="ATLV01024093">
    <property type="status" value="NOT_ANNOTATED_CDS"/>
    <property type="molecule type" value="Genomic_DNA"/>
</dbReference>
<name>A0A084WK26_ANOSI</name>
<keyword evidence="1" id="KW-1133">Transmembrane helix</keyword>
<dbReference type="EMBL" id="KE525349">
    <property type="protein sequence ID" value="KFB50570.1"/>
    <property type="molecule type" value="Genomic_DNA"/>
</dbReference>
<dbReference type="AlphaFoldDB" id="A0A084WK26"/>
<reference evidence="3" key="2">
    <citation type="submission" date="2020-05" db="UniProtKB">
        <authorList>
            <consortium name="EnsemblMetazoa"/>
        </authorList>
    </citation>
    <scope>IDENTIFICATION</scope>
</reference>
<accession>A0A084WK26</accession>
<reference evidence="2 4" key="1">
    <citation type="journal article" date="2014" name="BMC Genomics">
        <title>Genome sequence of Anopheles sinensis provides insight into genetics basis of mosquito competence for malaria parasites.</title>
        <authorList>
            <person name="Zhou D."/>
            <person name="Zhang D."/>
            <person name="Ding G."/>
            <person name="Shi L."/>
            <person name="Hou Q."/>
            <person name="Ye Y."/>
            <person name="Xu Y."/>
            <person name="Zhou H."/>
            <person name="Xiong C."/>
            <person name="Li S."/>
            <person name="Yu J."/>
            <person name="Hong S."/>
            <person name="Yu X."/>
            <person name="Zou P."/>
            <person name="Chen C."/>
            <person name="Chang X."/>
            <person name="Wang W."/>
            <person name="Lv Y."/>
            <person name="Sun Y."/>
            <person name="Ma L."/>
            <person name="Shen B."/>
            <person name="Zhu C."/>
        </authorList>
    </citation>
    <scope>NUCLEOTIDE SEQUENCE [LARGE SCALE GENOMIC DNA]</scope>
</reference>
<dbReference type="Proteomes" id="UP000030765">
    <property type="component" value="Unassembled WGS sequence"/>
</dbReference>
<protein>
    <submittedName>
        <fullName evidence="2 3">Phage-shock protein</fullName>
    </submittedName>
</protein>
<keyword evidence="1" id="KW-0812">Transmembrane</keyword>
<keyword evidence="4" id="KW-1185">Reference proteome</keyword>
<keyword evidence="1" id="KW-0472">Membrane</keyword>
<feature type="transmembrane region" description="Helical" evidence="1">
    <location>
        <begin position="35"/>
        <end position="56"/>
    </location>
</feature>
<evidence type="ECO:0000313" key="2">
    <source>
        <dbReference type="EMBL" id="KFB50570.1"/>
    </source>
</evidence>
<dbReference type="EnsemblMetazoa" id="ASIC018885-RA">
    <property type="protein sequence ID" value="ASIC018885-PA"/>
    <property type="gene ID" value="ASIC018885"/>
</dbReference>
<evidence type="ECO:0000313" key="4">
    <source>
        <dbReference type="Proteomes" id="UP000030765"/>
    </source>
</evidence>
<organism evidence="2">
    <name type="scientific">Anopheles sinensis</name>
    <name type="common">Mosquito</name>
    <dbReference type="NCBI Taxonomy" id="74873"/>
    <lineage>
        <taxon>Eukaryota</taxon>
        <taxon>Metazoa</taxon>
        <taxon>Ecdysozoa</taxon>
        <taxon>Arthropoda</taxon>
        <taxon>Hexapoda</taxon>
        <taxon>Insecta</taxon>
        <taxon>Pterygota</taxon>
        <taxon>Neoptera</taxon>
        <taxon>Endopterygota</taxon>
        <taxon>Diptera</taxon>
        <taxon>Nematocera</taxon>
        <taxon>Culicoidea</taxon>
        <taxon>Culicidae</taxon>
        <taxon>Anophelinae</taxon>
        <taxon>Anopheles</taxon>
    </lineage>
</organism>
<evidence type="ECO:0000256" key="1">
    <source>
        <dbReference type="SAM" id="Phobius"/>
    </source>
</evidence>
<dbReference type="VEuPathDB" id="VectorBase:ASIC018885"/>